<keyword evidence="5 9" id="KW-0812">Transmembrane</keyword>
<keyword evidence="7 9" id="KW-0472">Membrane</keyword>
<dbReference type="EMBL" id="CP102514">
    <property type="protein sequence ID" value="UUY50258.1"/>
    <property type="molecule type" value="Genomic_DNA"/>
</dbReference>
<keyword evidence="11" id="KW-1185">Reference proteome</keyword>
<evidence type="ECO:0000256" key="1">
    <source>
        <dbReference type="ARBA" id="ARBA00004651"/>
    </source>
</evidence>
<feature type="transmembrane region" description="Helical" evidence="9">
    <location>
        <begin position="142"/>
        <end position="167"/>
    </location>
</feature>
<feature type="transmembrane region" description="Helical" evidence="9">
    <location>
        <begin position="381"/>
        <end position="408"/>
    </location>
</feature>
<feature type="transmembrane region" description="Helical" evidence="9">
    <location>
        <begin position="289"/>
        <end position="307"/>
    </location>
</feature>
<dbReference type="Proteomes" id="UP001057738">
    <property type="component" value="Chromosome"/>
</dbReference>
<name>A0ABY5Q2Z7_9ACTN</name>
<comment type="similarity">
    <text evidence="2">Belongs to the autoinducer-2 exporter (AI-2E) (TC 2.A.86) family.</text>
</comment>
<protein>
    <submittedName>
        <fullName evidence="10">AI-2E family transporter</fullName>
    </submittedName>
</protein>
<keyword evidence="4" id="KW-1003">Cell membrane</keyword>
<keyword evidence="6 9" id="KW-1133">Transmembrane helix</keyword>
<feature type="compositionally biased region" description="Low complexity" evidence="8">
    <location>
        <begin position="24"/>
        <end position="65"/>
    </location>
</feature>
<comment type="subcellular location">
    <subcellularLocation>
        <location evidence="1">Cell membrane</location>
        <topology evidence="1">Multi-pass membrane protein</topology>
    </subcellularLocation>
</comment>
<feature type="transmembrane region" description="Helical" evidence="9">
    <location>
        <begin position="112"/>
        <end position="130"/>
    </location>
</feature>
<evidence type="ECO:0000313" key="10">
    <source>
        <dbReference type="EMBL" id="UUY50258.1"/>
    </source>
</evidence>
<dbReference type="PANTHER" id="PTHR21716">
    <property type="entry name" value="TRANSMEMBRANE PROTEIN"/>
    <property type="match status" value="1"/>
</dbReference>
<proteinExistence type="inferred from homology"/>
<dbReference type="InterPro" id="IPR002549">
    <property type="entry name" value="AI-2E-like"/>
</dbReference>
<sequence>MGATEETTDQPAAAQGALPPPRAADPGATPGAPAASGADPADGPGADPGAERGAAPPVDPASPRGPAGPGGPPPAWGGERMPRWLPRAVVLVLGLVACFQLGSWAFHQLIGLLVNILIAFFLALAIEPAVARMAAGGMRRGLATFLMFSAVFAVSVGFLALLGSLLAGQIVAMVEGFPGYLDSVINFINSTFRTDLSRLEIQESVLRSDWLRKYVQNSASGVLDVSATVLGGLFKLLTIGLFSFYFAADGPRLRRALCSVLPPAKQAEVLRAWEIAVAKTGGYLYSRGLMALISGVATYIVLAVLGVPYAPALAVWVGLVSQFIPTIGTYLAGALPVLLAFSVDPWYALYVLGFVVVYQQFENYVLQPKLTSKTVDIHPAVAFGSVIAGTALLGAVGALIAIPAVATLQAFLGAYVKRYELTRDADSSTSRPRRRVRLPRLR</sequence>
<feature type="transmembrane region" description="Helical" evidence="9">
    <location>
        <begin position="313"/>
        <end position="333"/>
    </location>
</feature>
<gene>
    <name evidence="10" type="ORF">NRK68_25370</name>
</gene>
<evidence type="ECO:0000256" key="8">
    <source>
        <dbReference type="SAM" id="MobiDB-lite"/>
    </source>
</evidence>
<evidence type="ECO:0000256" key="9">
    <source>
        <dbReference type="SAM" id="Phobius"/>
    </source>
</evidence>
<evidence type="ECO:0000256" key="7">
    <source>
        <dbReference type="ARBA" id="ARBA00023136"/>
    </source>
</evidence>
<evidence type="ECO:0000256" key="4">
    <source>
        <dbReference type="ARBA" id="ARBA00022475"/>
    </source>
</evidence>
<accession>A0ABY5Q2Z7</accession>
<keyword evidence="3" id="KW-0813">Transport</keyword>
<evidence type="ECO:0000256" key="2">
    <source>
        <dbReference type="ARBA" id="ARBA00009773"/>
    </source>
</evidence>
<feature type="transmembrane region" description="Helical" evidence="9">
    <location>
        <begin position="225"/>
        <end position="247"/>
    </location>
</feature>
<feature type="transmembrane region" description="Helical" evidence="9">
    <location>
        <begin position="345"/>
        <end position="361"/>
    </location>
</feature>
<dbReference type="PANTHER" id="PTHR21716:SF53">
    <property type="entry name" value="PERMEASE PERM-RELATED"/>
    <property type="match status" value="1"/>
</dbReference>
<feature type="transmembrane region" description="Helical" evidence="9">
    <location>
        <begin position="88"/>
        <end position="106"/>
    </location>
</feature>
<evidence type="ECO:0000256" key="6">
    <source>
        <dbReference type="ARBA" id="ARBA00022989"/>
    </source>
</evidence>
<evidence type="ECO:0000256" key="3">
    <source>
        <dbReference type="ARBA" id="ARBA00022448"/>
    </source>
</evidence>
<evidence type="ECO:0000256" key="5">
    <source>
        <dbReference type="ARBA" id="ARBA00022692"/>
    </source>
</evidence>
<dbReference type="Pfam" id="PF01594">
    <property type="entry name" value="AI-2E_transport"/>
    <property type="match status" value="1"/>
</dbReference>
<reference evidence="10" key="1">
    <citation type="submission" date="2022-08" db="EMBL/GenBank/DDBJ databases">
        <authorList>
            <person name="Tian L."/>
        </authorList>
    </citation>
    <scope>NUCLEOTIDE SEQUENCE</scope>
    <source>
        <strain evidence="10">CM253</strain>
    </source>
</reference>
<organism evidence="10 11">
    <name type="scientific">Streptomyces yangpuensis</name>
    <dbReference type="NCBI Taxonomy" id="1648182"/>
    <lineage>
        <taxon>Bacteria</taxon>
        <taxon>Bacillati</taxon>
        <taxon>Actinomycetota</taxon>
        <taxon>Actinomycetes</taxon>
        <taxon>Kitasatosporales</taxon>
        <taxon>Streptomycetaceae</taxon>
        <taxon>Streptomyces</taxon>
    </lineage>
</organism>
<evidence type="ECO:0000313" key="11">
    <source>
        <dbReference type="Proteomes" id="UP001057738"/>
    </source>
</evidence>
<feature type="region of interest" description="Disordered" evidence="8">
    <location>
        <begin position="1"/>
        <end position="78"/>
    </location>
</feature>